<name>A0A0E0I8Y9_ORYNI</name>
<dbReference type="Gramene" id="ONIVA08G07800.1">
    <property type="protein sequence ID" value="ONIVA08G07800.1"/>
    <property type="gene ID" value="ONIVA08G07800"/>
</dbReference>
<dbReference type="HOGENOM" id="CLU_2112845_0_0_1"/>
<accession>A0A0E0I8Y9</accession>
<reference evidence="1" key="2">
    <citation type="submission" date="2018-04" db="EMBL/GenBank/DDBJ databases">
        <title>OnivRS2 (Oryza nivara Reference Sequence Version 2).</title>
        <authorList>
            <person name="Zhang J."/>
            <person name="Kudrna D."/>
            <person name="Lee S."/>
            <person name="Talag J."/>
            <person name="Rajasekar S."/>
            <person name="Welchert J."/>
            <person name="Hsing Y.-I."/>
            <person name="Wing R.A."/>
        </authorList>
    </citation>
    <scope>NUCLEOTIDE SEQUENCE [LARGE SCALE GENOMIC DNA]</scope>
    <source>
        <strain evidence="1">SL10</strain>
    </source>
</reference>
<dbReference type="EnsemblPlants" id="ONIVA08G07800.1">
    <property type="protein sequence ID" value="ONIVA08G07800.1"/>
    <property type="gene ID" value="ONIVA08G07800"/>
</dbReference>
<protein>
    <submittedName>
        <fullName evidence="1">Uncharacterized protein</fullName>
    </submittedName>
</protein>
<dbReference type="OMA" id="TIMGWLV"/>
<reference evidence="1" key="1">
    <citation type="submission" date="2015-04" db="UniProtKB">
        <authorList>
            <consortium name="EnsemblPlants"/>
        </authorList>
    </citation>
    <scope>IDENTIFICATION</scope>
    <source>
        <strain evidence="1">SL10</strain>
    </source>
</reference>
<dbReference type="Proteomes" id="UP000006591">
    <property type="component" value="Chromosome 8"/>
</dbReference>
<evidence type="ECO:0000313" key="1">
    <source>
        <dbReference type="EnsemblPlants" id="ONIVA08G07800.1"/>
    </source>
</evidence>
<evidence type="ECO:0000313" key="2">
    <source>
        <dbReference type="Proteomes" id="UP000006591"/>
    </source>
</evidence>
<dbReference type="AlphaFoldDB" id="A0A0E0I8Y9"/>
<proteinExistence type="predicted"/>
<keyword evidence="2" id="KW-1185">Reference proteome</keyword>
<sequence length="115" mass="12828">MEAAPEGIHAEAIIHSWDPLPTIMGWLVRPRDLVALRLDVEAPIWSSLLGDDARVLATMMRSMELMELQWRSSTPSPRRDMNDLTRRIGPSLGHNVVVAELAAYTEGKTKSVPKV</sequence>
<organism evidence="1">
    <name type="scientific">Oryza nivara</name>
    <name type="common">Indian wild rice</name>
    <name type="synonym">Oryza sativa f. spontanea</name>
    <dbReference type="NCBI Taxonomy" id="4536"/>
    <lineage>
        <taxon>Eukaryota</taxon>
        <taxon>Viridiplantae</taxon>
        <taxon>Streptophyta</taxon>
        <taxon>Embryophyta</taxon>
        <taxon>Tracheophyta</taxon>
        <taxon>Spermatophyta</taxon>
        <taxon>Magnoliopsida</taxon>
        <taxon>Liliopsida</taxon>
        <taxon>Poales</taxon>
        <taxon>Poaceae</taxon>
        <taxon>BOP clade</taxon>
        <taxon>Oryzoideae</taxon>
        <taxon>Oryzeae</taxon>
        <taxon>Oryzinae</taxon>
        <taxon>Oryza</taxon>
    </lineage>
</organism>